<name>A0A803PFD1_CANSA</name>
<evidence type="ECO:0000313" key="6">
    <source>
        <dbReference type="EnsemblPlants" id="cds.evm.model.04.2017"/>
    </source>
</evidence>
<dbReference type="PANTHER" id="PTHR19446">
    <property type="entry name" value="REVERSE TRANSCRIPTASES"/>
    <property type="match status" value="1"/>
</dbReference>
<accession>A0A803PFD1</accession>
<dbReference type="InterPro" id="IPR036691">
    <property type="entry name" value="Endo/exonu/phosph_ase_sf"/>
</dbReference>
<evidence type="ECO:0000256" key="2">
    <source>
        <dbReference type="SAM" id="Phobius"/>
    </source>
</evidence>
<dbReference type="InterPro" id="IPR002156">
    <property type="entry name" value="RNaseH_domain"/>
</dbReference>
<dbReference type="InterPro" id="IPR000477">
    <property type="entry name" value="RT_dom"/>
</dbReference>
<dbReference type="SUPFAM" id="SSF56672">
    <property type="entry name" value="DNA/RNA polymerases"/>
    <property type="match status" value="1"/>
</dbReference>
<dbReference type="Proteomes" id="UP000596661">
    <property type="component" value="Chromosome 4"/>
</dbReference>
<feature type="domain" description="RNase H type-1" evidence="4">
    <location>
        <begin position="969"/>
        <end position="1083"/>
    </location>
</feature>
<dbReference type="Pfam" id="PF00078">
    <property type="entry name" value="RVT_1"/>
    <property type="match status" value="1"/>
</dbReference>
<feature type="compositionally biased region" description="Basic and acidic residues" evidence="1">
    <location>
        <begin position="44"/>
        <end position="53"/>
    </location>
</feature>
<dbReference type="InterPro" id="IPR012337">
    <property type="entry name" value="RNaseH-like_sf"/>
</dbReference>
<feature type="region of interest" description="Disordered" evidence="1">
    <location>
        <begin position="33"/>
        <end position="63"/>
    </location>
</feature>
<protein>
    <recommendedName>
        <fullName evidence="8">Reverse transcriptase</fullName>
    </recommendedName>
</protein>
<feature type="domain" description="Reverse transcriptase" evidence="3">
    <location>
        <begin position="455"/>
        <end position="572"/>
    </location>
</feature>
<dbReference type="InterPro" id="IPR043502">
    <property type="entry name" value="DNA/RNA_pol_sf"/>
</dbReference>
<evidence type="ECO:0000313" key="7">
    <source>
        <dbReference type="Proteomes" id="UP000596661"/>
    </source>
</evidence>
<evidence type="ECO:0000259" key="3">
    <source>
        <dbReference type="Pfam" id="PF00078"/>
    </source>
</evidence>
<dbReference type="GO" id="GO:0003676">
    <property type="term" value="F:nucleic acid binding"/>
    <property type="evidence" value="ECO:0007669"/>
    <property type="project" value="InterPro"/>
</dbReference>
<keyword evidence="7" id="KW-1185">Reference proteome</keyword>
<dbReference type="SUPFAM" id="SSF56219">
    <property type="entry name" value="DNase I-like"/>
    <property type="match status" value="1"/>
</dbReference>
<reference evidence="6" key="2">
    <citation type="submission" date="2021-03" db="UniProtKB">
        <authorList>
            <consortium name="EnsemblPlants"/>
        </authorList>
    </citation>
    <scope>IDENTIFICATION</scope>
</reference>
<sequence>MINTTLLRNITSTPPVPIFGQKSSAIGFTQATHSVSTSTQPNNKDMDKGKEEINTSNQETGDVMSSFGEGYSTRCDEEGFGGIYGGKQSLKPQNDPVIDPNHSERNEFWNSFALEVAAVSEPWAVMGDLNLILEQIEKFGGTTFEQFQHLVRERLDRVVGDPNWVVSFPKAGVRALAVKDSDHAPLMLDLLFNRDRFKTPFRYLDAWSKDPSCKELVKEAWRIEIQGVKSFQLMSRIAHTRKCLSKWNKLHFGYCSDKLNMLNRLLVEVQGREPTQQSLQLEADIILEIEEIEARQCEIWKQKSRELWYRDGDRNTKFFHAATVIKRRRNFVNAVSDNGVDWVEGRQAVGNYFCSNFKRLFDSTHPRDPELENIIQPQIDTETNDSLVRIPSASEIKEVVWSLHPLKAPGPDGMPGKFYRDHWDTVGGDVIGTVTQFFETGKFVRTLNQTFLVLIPKKDGACNFDSFRPISLCNFVYKVISKLIANRLRPILSKIISPFQYAFIPGRWIAENSIIAQEIIHSFKNCKGKTGFAGLKLDLSKAYDRLEWSFIEKILRAFGFGEKFIKLISVLFRLLASCEERGLIHGFKVTRNSPSVSHLMTGGLGFKEIQELNLALVTKLGWQLAAGSESIWGRIFLAKYCRGNQSFWSLQLPKSASWGARSIMAARDILRNEACYLIGNGNSVDVWNSPWVPWINWQQSRATFNPLIQQKSVYASSLIRDDGEWNLDLVRRWFVPTLASSINLITRLPGGYADRLIWKDSTAGLFSTKEAYKAIIRRRLGVKDKTWSDLWKSPQQERVKLFLWRLGRDILPFGNRLKMIFGNSETCYICKADDDSFIHLFCKCPLAKALWFDSVWSVRSENLRFDTPLELLKWILNPDFLSQNPVEDQRQFTLFASCLCFVLWQTRNSAYHEQTVPTFAGIRSEIWSRIRDTNHAFSVEIPQPVESGSGTLPHDINLDRIMFFTDAACRGLVGAGGIVVKSPNGSVLEAFTVKLKFSSIIEAEARTLLHACNWCSTRGWVNPIFFTDCKVLAESLSSKIIPSWRDNSLFIHLFEAFNVIPGAQVVWIKRDSNELAHRLADWAFKYSAFGLVCLQAWVFTWAGLQLEKRDEGRTANPELPCVSVALENKQAPSWHCQQIERSRVALTGQASPTGPGLEGGGLGLTWLGLFLGCSFIMLNFLYFQICYFFSFSFCF</sequence>
<keyword evidence="2" id="KW-1133">Transmembrane helix</keyword>
<dbReference type="Gene3D" id="3.30.420.10">
    <property type="entry name" value="Ribonuclease H-like superfamily/Ribonuclease H"/>
    <property type="match status" value="1"/>
</dbReference>
<dbReference type="EMBL" id="UZAU01000401">
    <property type="status" value="NOT_ANNOTATED_CDS"/>
    <property type="molecule type" value="Genomic_DNA"/>
</dbReference>
<dbReference type="CDD" id="cd06222">
    <property type="entry name" value="RNase_H_like"/>
    <property type="match status" value="1"/>
</dbReference>
<organism evidence="6 7">
    <name type="scientific">Cannabis sativa</name>
    <name type="common">Hemp</name>
    <name type="synonym">Marijuana</name>
    <dbReference type="NCBI Taxonomy" id="3483"/>
    <lineage>
        <taxon>Eukaryota</taxon>
        <taxon>Viridiplantae</taxon>
        <taxon>Streptophyta</taxon>
        <taxon>Embryophyta</taxon>
        <taxon>Tracheophyta</taxon>
        <taxon>Spermatophyta</taxon>
        <taxon>Magnoliopsida</taxon>
        <taxon>eudicotyledons</taxon>
        <taxon>Gunneridae</taxon>
        <taxon>Pentapetalae</taxon>
        <taxon>rosids</taxon>
        <taxon>fabids</taxon>
        <taxon>Rosales</taxon>
        <taxon>Cannabaceae</taxon>
        <taxon>Cannabis</taxon>
    </lineage>
</organism>
<reference evidence="6" key="1">
    <citation type="submission" date="2018-11" db="EMBL/GenBank/DDBJ databases">
        <authorList>
            <person name="Grassa J C."/>
        </authorList>
    </citation>
    <scope>NUCLEOTIDE SEQUENCE [LARGE SCALE GENOMIC DNA]</scope>
</reference>
<evidence type="ECO:0000256" key="1">
    <source>
        <dbReference type="SAM" id="MobiDB-lite"/>
    </source>
</evidence>
<feature type="transmembrane region" description="Helical" evidence="2">
    <location>
        <begin position="1166"/>
        <end position="1189"/>
    </location>
</feature>
<evidence type="ECO:0000259" key="5">
    <source>
        <dbReference type="Pfam" id="PF13966"/>
    </source>
</evidence>
<dbReference type="InterPro" id="IPR026960">
    <property type="entry name" value="RVT-Znf"/>
</dbReference>
<evidence type="ECO:0000259" key="4">
    <source>
        <dbReference type="Pfam" id="PF13456"/>
    </source>
</evidence>
<feature type="domain" description="Reverse transcriptase zinc-binding" evidence="5">
    <location>
        <begin position="766"/>
        <end position="851"/>
    </location>
</feature>
<dbReference type="AlphaFoldDB" id="A0A803PFD1"/>
<evidence type="ECO:0008006" key="8">
    <source>
        <dbReference type="Google" id="ProtNLM"/>
    </source>
</evidence>
<dbReference type="Pfam" id="PF13966">
    <property type="entry name" value="zf-RVT"/>
    <property type="match status" value="1"/>
</dbReference>
<dbReference type="Pfam" id="PF13456">
    <property type="entry name" value="RVT_3"/>
    <property type="match status" value="1"/>
</dbReference>
<dbReference type="InterPro" id="IPR044730">
    <property type="entry name" value="RNase_H-like_dom_plant"/>
</dbReference>
<dbReference type="Gramene" id="evm.model.04.2017">
    <property type="protein sequence ID" value="cds.evm.model.04.2017"/>
    <property type="gene ID" value="evm.TU.04.2017"/>
</dbReference>
<dbReference type="EnsemblPlants" id="evm.model.04.2017">
    <property type="protein sequence ID" value="cds.evm.model.04.2017"/>
    <property type="gene ID" value="evm.TU.04.2017"/>
</dbReference>
<dbReference type="GO" id="GO:0004523">
    <property type="term" value="F:RNA-DNA hybrid ribonuclease activity"/>
    <property type="evidence" value="ECO:0007669"/>
    <property type="project" value="InterPro"/>
</dbReference>
<keyword evidence="2" id="KW-0812">Transmembrane</keyword>
<keyword evidence="2" id="KW-0472">Membrane</keyword>
<dbReference type="SUPFAM" id="SSF53098">
    <property type="entry name" value="Ribonuclease H-like"/>
    <property type="match status" value="1"/>
</dbReference>
<dbReference type="Gene3D" id="3.60.10.10">
    <property type="entry name" value="Endonuclease/exonuclease/phosphatase"/>
    <property type="match status" value="1"/>
</dbReference>
<proteinExistence type="predicted"/>
<dbReference type="InterPro" id="IPR036397">
    <property type="entry name" value="RNaseH_sf"/>
</dbReference>
<dbReference type="CDD" id="cd01650">
    <property type="entry name" value="RT_nLTR_like"/>
    <property type="match status" value="1"/>
</dbReference>
<feature type="compositionally biased region" description="Polar residues" evidence="1">
    <location>
        <begin position="33"/>
        <end position="43"/>
    </location>
</feature>